<proteinExistence type="predicted"/>
<accession>A0A517TBS9</accession>
<dbReference type="OrthoDB" id="1522784at2"/>
<evidence type="ECO:0008006" key="3">
    <source>
        <dbReference type="Google" id="ProtNLM"/>
    </source>
</evidence>
<dbReference type="EMBL" id="CP036316">
    <property type="protein sequence ID" value="QDT65823.1"/>
    <property type="molecule type" value="Genomic_DNA"/>
</dbReference>
<organism evidence="1 2">
    <name type="scientific">Calycomorphotria hydatis</name>
    <dbReference type="NCBI Taxonomy" id="2528027"/>
    <lineage>
        <taxon>Bacteria</taxon>
        <taxon>Pseudomonadati</taxon>
        <taxon>Planctomycetota</taxon>
        <taxon>Planctomycetia</taxon>
        <taxon>Planctomycetales</taxon>
        <taxon>Planctomycetaceae</taxon>
        <taxon>Calycomorphotria</taxon>
    </lineage>
</organism>
<dbReference type="InterPro" id="IPR021829">
    <property type="entry name" value="DUF3419"/>
</dbReference>
<dbReference type="RefSeq" id="WP_145264396.1">
    <property type="nucleotide sequence ID" value="NZ_CP036316.1"/>
</dbReference>
<name>A0A517TBS9_9PLAN</name>
<dbReference type="PANTHER" id="PTHR47473">
    <property type="entry name" value="BTA1P"/>
    <property type="match status" value="1"/>
</dbReference>
<dbReference type="AlphaFoldDB" id="A0A517TBS9"/>
<keyword evidence="2" id="KW-1185">Reference proteome</keyword>
<dbReference type="PANTHER" id="PTHR47473:SF1">
    <property type="entry name" value="METHYLTRANSFERASE DOMAIN-CONTAINING PROTEIN"/>
    <property type="match status" value="1"/>
</dbReference>
<dbReference type="Proteomes" id="UP000319976">
    <property type="component" value="Chromosome"/>
</dbReference>
<reference evidence="1 2" key="1">
    <citation type="submission" date="2019-02" db="EMBL/GenBank/DDBJ databases">
        <title>Deep-cultivation of Planctomycetes and their phenomic and genomic characterization uncovers novel biology.</title>
        <authorList>
            <person name="Wiegand S."/>
            <person name="Jogler M."/>
            <person name="Boedeker C."/>
            <person name="Pinto D."/>
            <person name="Vollmers J."/>
            <person name="Rivas-Marin E."/>
            <person name="Kohn T."/>
            <person name="Peeters S.H."/>
            <person name="Heuer A."/>
            <person name="Rast P."/>
            <person name="Oberbeckmann S."/>
            <person name="Bunk B."/>
            <person name="Jeske O."/>
            <person name="Meyerdierks A."/>
            <person name="Storesund J.E."/>
            <person name="Kallscheuer N."/>
            <person name="Luecker S."/>
            <person name="Lage O.M."/>
            <person name="Pohl T."/>
            <person name="Merkel B.J."/>
            <person name="Hornburger P."/>
            <person name="Mueller R.-W."/>
            <person name="Bruemmer F."/>
            <person name="Labrenz M."/>
            <person name="Spormann A.M."/>
            <person name="Op den Camp H."/>
            <person name="Overmann J."/>
            <person name="Amann R."/>
            <person name="Jetten M.S.M."/>
            <person name="Mascher T."/>
            <person name="Medema M.H."/>
            <person name="Devos D.P."/>
            <person name="Kaster A.-K."/>
            <person name="Ovreas L."/>
            <person name="Rohde M."/>
            <person name="Galperin M.Y."/>
            <person name="Jogler C."/>
        </authorList>
    </citation>
    <scope>NUCLEOTIDE SEQUENCE [LARGE SCALE GENOMIC DNA]</scope>
    <source>
        <strain evidence="1 2">V22</strain>
    </source>
</reference>
<evidence type="ECO:0000313" key="2">
    <source>
        <dbReference type="Proteomes" id="UP000319976"/>
    </source>
</evidence>
<dbReference type="Pfam" id="PF11899">
    <property type="entry name" value="DUF3419"/>
    <property type="match status" value="1"/>
</dbReference>
<gene>
    <name evidence="1" type="ORF">V22_30850</name>
</gene>
<evidence type="ECO:0000313" key="1">
    <source>
        <dbReference type="EMBL" id="QDT65823.1"/>
    </source>
</evidence>
<dbReference type="KEGG" id="chya:V22_30850"/>
<sequence>MNLTKQLRRPFRAVSRVGFDFIHPRILIYNACWEDPRVDRVALELGPEDSVAMITSAGCNALDYALQAPKAVHAIDMNPNQTALLELKMAAIRKLPYEDVFALFGEGASPRWKEIYQDVLRPELEERSQKIWDRQDGFFKGKGRRRSFYFRGSSGTFAWLANWYIDRVAKVRPAVDELLAAPSVEAQKEIFERYRMRDVFWKPMLKWMLRRDATLAMLGVPQPQRRILDRGYPGGIVQFVVDRVEEVFTRLPLSDNYFWRVYLTGSYTRDCCPEYVKEENVTALRDGLIDRVIPHTTTMTAFLREHDEPITRFVLLDHMDWLSVGKRSRWLQEEWQAIVDRAAPNTRLLWRSAGLSVDFIDPVEVTVDGEHKTVGDLLTYHPDLAAELHQVDRVNTYGSFYIADLTGRPMDQA</sequence>
<protein>
    <recommendedName>
        <fullName evidence="3">S-adenosylmethionine:diacylglycerol 3-amino-3-carboxypropyl transferase</fullName>
    </recommendedName>
</protein>